<evidence type="ECO:0000313" key="3">
    <source>
        <dbReference type="EMBL" id="MBB5068676.1"/>
    </source>
</evidence>
<dbReference type="InterPro" id="IPR036928">
    <property type="entry name" value="AS_sf"/>
</dbReference>
<reference evidence="3 4" key="1">
    <citation type="submission" date="2020-08" db="EMBL/GenBank/DDBJ databases">
        <title>Sequencing the genomes of 1000 actinobacteria strains.</title>
        <authorList>
            <person name="Klenk H.-P."/>
        </authorList>
    </citation>
    <scope>NUCLEOTIDE SEQUENCE [LARGE SCALE GENOMIC DNA]</scope>
    <source>
        <strain evidence="3 4">DSM 45582</strain>
    </source>
</reference>
<name>A0A840N931_9PSEU</name>
<dbReference type="InterPro" id="IPR020556">
    <property type="entry name" value="Amidase_CS"/>
</dbReference>
<evidence type="ECO:0000259" key="2">
    <source>
        <dbReference type="Pfam" id="PF01425"/>
    </source>
</evidence>
<dbReference type="SUPFAM" id="SSF75304">
    <property type="entry name" value="Amidase signature (AS) enzymes"/>
    <property type="match status" value="1"/>
</dbReference>
<dbReference type="AlphaFoldDB" id="A0A840N931"/>
<dbReference type="InterPro" id="IPR023631">
    <property type="entry name" value="Amidase_dom"/>
</dbReference>
<dbReference type="EMBL" id="JACHIV010000001">
    <property type="protein sequence ID" value="MBB5068676.1"/>
    <property type="molecule type" value="Genomic_DNA"/>
</dbReference>
<dbReference type="PANTHER" id="PTHR11895:SF7">
    <property type="entry name" value="GLUTAMYL-TRNA(GLN) AMIDOTRANSFERASE SUBUNIT A, MITOCHONDRIAL"/>
    <property type="match status" value="1"/>
</dbReference>
<evidence type="ECO:0000256" key="1">
    <source>
        <dbReference type="ARBA" id="ARBA00009199"/>
    </source>
</evidence>
<keyword evidence="3" id="KW-0378">Hydrolase</keyword>
<feature type="domain" description="Amidase" evidence="2">
    <location>
        <begin position="27"/>
        <end position="470"/>
    </location>
</feature>
<dbReference type="Pfam" id="PF01425">
    <property type="entry name" value="Amidase"/>
    <property type="match status" value="1"/>
</dbReference>
<sequence>MEYAEYRRHDGAGLAELIGAGEVSAGEVLDAALARAERVNPRLNAITQRLDDRARERVRDTPAGPLGGVPFLLKDLNQEIAGLPTSGGSRSLRGVAATGTAEVVRRWEDAGLVVFGRTNTPEFGAKPITEPVAFGPARNPWALDRTPGGSSGGAAAAVAAGIVPLAAASDGGGSIRIPAACCGVFGLKAGRGLVPAGPQRAEGFHGAAVDGVVSRSVRDSAIALDSLVGPDPMAPYAAAAPERPFADEVLREPGKLRIGFSAASALGDPDPAAVAAMRSAAELLTELGHEVEEVPSPVDLAALTVDFLRAWSVKLAHALGEAQRFTGARPGEFELDTRLLAAVGRSISGPDYVSVLESWHAHSARLAEFHRHHDLLLTPSLAGPPVRVGELATPAPLHVLGRIVLAVRGGGLLRRTGVVDRIARSNMRHVPYTQLANITGRPAMSVPLHRTADGLPLGVQFVAPLSGEGALFRLAAQLEQAAPWAQHEPTALAGD</sequence>
<accession>A0A840N931</accession>
<dbReference type="Proteomes" id="UP000580474">
    <property type="component" value="Unassembled WGS sequence"/>
</dbReference>
<dbReference type="GO" id="GO:0004040">
    <property type="term" value="F:amidase activity"/>
    <property type="evidence" value="ECO:0007669"/>
    <property type="project" value="UniProtKB-EC"/>
</dbReference>
<organism evidence="3 4">
    <name type="scientific">Saccharopolyspora gloriosae</name>
    <dbReference type="NCBI Taxonomy" id="455344"/>
    <lineage>
        <taxon>Bacteria</taxon>
        <taxon>Bacillati</taxon>
        <taxon>Actinomycetota</taxon>
        <taxon>Actinomycetes</taxon>
        <taxon>Pseudonocardiales</taxon>
        <taxon>Pseudonocardiaceae</taxon>
        <taxon>Saccharopolyspora</taxon>
    </lineage>
</organism>
<dbReference type="Gene3D" id="3.90.1300.10">
    <property type="entry name" value="Amidase signature (AS) domain"/>
    <property type="match status" value="1"/>
</dbReference>
<dbReference type="EC" id="3.5.1.4" evidence="3"/>
<dbReference type="InterPro" id="IPR000120">
    <property type="entry name" value="Amidase"/>
</dbReference>
<comment type="similarity">
    <text evidence="1">Belongs to the amidase family.</text>
</comment>
<comment type="caution">
    <text evidence="3">The sequence shown here is derived from an EMBL/GenBank/DDBJ whole genome shotgun (WGS) entry which is preliminary data.</text>
</comment>
<dbReference type="PANTHER" id="PTHR11895">
    <property type="entry name" value="TRANSAMIDASE"/>
    <property type="match status" value="1"/>
</dbReference>
<dbReference type="RefSeq" id="WP_184478330.1">
    <property type="nucleotide sequence ID" value="NZ_JACHIV010000001.1"/>
</dbReference>
<protein>
    <submittedName>
        <fullName evidence="3">Amidase</fullName>
        <ecNumber evidence="3">3.5.1.4</ecNumber>
    </submittedName>
</protein>
<evidence type="ECO:0000313" key="4">
    <source>
        <dbReference type="Proteomes" id="UP000580474"/>
    </source>
</evidence>
<gene>
    <name evidence="3" type="ORF">BJ969_001764</name>
</gene>
<keyword evidence="4" id="KW-1185">Reference proteome</keyword>
<dbReference type="PROSITE" id="PS00571">
    <property type="entry name" value="AMIDASES"/>
    <property type="match status" value="1"/>
</dbReference>
<proteinExistence type="inferred from homology"/>